<reference evidence="2" key="1">
    <citation type="journal article" date="2019" name="bioRxiv">
        <title>The Genome of the Zebra Mussel, Dreissena polymorpha: A Resource for Invasive Species Research.</title>
        <authorList>
            <person name="McCartney M.A."/>
            <person name="Auch B."/>
            <person name="Kono T."/>
            <person name="Mallez S."/>
            <person name="Zhang Y."/>
            <person name="Obille A."/>
            <person name="Becker A."/>
            <person name="Abrahante J.E."/>
            <person name="Garbe J."/>
            <person name="Badalamenti J.P."/>
            <person name="Herman A."/>
            <person name="Mangelson H."/>
            <person name="Liachko I."/>
            <person name="Sullivan S."/>
            <person name="Sone E.D."/>
            <person name="Koren S."/>
            <person name="Silverstein K.A.T."/>
            <person name="Beckman K.B."/>
            <person name="Gohl D.M."/>
        </authorList>
    </citation>
    <scope>NUCLEOTIDE SEQUENCE</scope>
    <source>
        <strain evidence="2">Duluth1</strain>
        <tissue evidence="2">Whole animal</tissue>
    </source>
</reference>
<comment type="caution">
    <text evidence="2">The sequence shown here is derived from an EMBL/GenBank/DDBJ whole genome shotgun (WGS) entry which is preliminary data.</text>
</comment>
<feature type="compositionally biased region" description="Low complexity" evidence="1">
    <location>
        <begin position="70"/>
        <end position="82"/>
    </location>
</feature>
<dbReference type="Gene3D" id="2.60.40.4100">
    <property type="entry name" value="Zona pellucida, ZP-C domain"/>
    <property type="match status" value="1"/>
</dbReference>
<evidence type="ECO:0000256" key="1">
    <source>
        <dbReference type="SAM" id="MobiDB-lite"/>
    </source>
</evidence>
<organism evidence="2 3">
    <name type="scientific">Dreissena polymorpha</name>
    <name type="common">Zebra mussel</name>
    <name type="synonym">Mytilus polymorpha</name>
    <dbReference type="NCBI Taxonomy" id="45954"/>
    <lineage>
        <taxon>Eukaryota</taxon>
        <taxon>Metazoa</taxon>
        <taxon>Spiralia</taxon>
        <taxon>Lophotrochozoa</taxon>
        <taxon>Mollusca</taxon>
        <taxon>Bivalvia</taxon>
        <taxon>Autobranchia</taxon>
        <taxon>Heteroconchia</taxon>
        <taxon>Euheterodonta</taxon>
        <taxon>Imparidentia</taxon>
        <taxon>Neoheterodontei</taxon>
        <taxon>Myida</taxon>
        <taxon>Dreissenoidea</taxon>
        <taxon>Dreissenidae</taxon>
        <taxon>Dreissena</taxon>
    </lineage>
</organism>
<evidence type="ECO:0000313" key="2">
    <source>
        <dbReference type="EMBL" id="KAH3842063.1"/>
    </source>
</evidence>
<dbReference type="AlphaFoldDB" id="A0A9D4KLG5"/>
<accession>A0A9D4KLG5</accession>
<feature type="region of interest" description="Disordered" evidence="1">
    <location>
        <begin position="174"/>
        <end position="201"/>
    </location>
</feature>
<feature type="region of interest" description="Disordered" evidence="1">
    <location>
        <begin position="64"/>
        <end position="90"/>
    </location>
</feature>
<keyword evidence="3" id="KW-1185">Reference proteome</keyword>
<gene>
    <name evidence="2" type="ORF">DPMN_115551</name>
</gene>
<dbReference type="InterPro" id="IPR042235">
    <property type="entry name" value="ZP-C_dom"/>
</dbReference>
<name>A0A9D4KLG5_DREPO</name>
<proteinExistence type="predicted"/>
<evidence type="ECO:0000313" key="3">
    <source>
        <dbReference type="Proteomes" id="UP000828390"/>
    </source>
</evidence>
<sequence>MPVFIWVEYHYTRVRGERPRSLVHHPPLQLDGRCRSSSGMTRKQQSIRPVSFWREPLYGEHDVLPGPELSAAGSQQSSARARGNGRHGLDGEDARAHVLHETYAYSTHETRFVFKDFEYTNDHQGIHVICHATFCSTSDYSRPCTQTCNPIIRRNVHVQPVDDVTKSSFDVTYEGVRGSDSKTDENGASDVEQTKSYGNHA</sequence>
<reference evidence="2" key="2">
    <citation type="submission" date="2020-11" db="EMBL/GenBank/DDBJ databases">
        <authorList>
            <person name="McCartney M.A."/>
            <person name="Auch B."/>
            <person name="Kono T."/>
            <person name="Mallez S."/>
            <person name="Becker A."/>
            <person name="Gohl D.M."/>
            <person name="Silverstein K.A.T."/>
            <person name="Koren S."/>
            <person name="Bechman K.B."/>
            <person name="Herman A."/>
            <person name="Abrahante J.E."/>
            <person name="Garbe J."/>
        </authorList>
    </citation>
    <scope>NUCLEOTIDE SEQUENCE</scope>
    <source>
        <strain evidence="2">Duluth1</strain>
        <tissue evidence="2">Whole animal</tissue>
    </source>
</reference>
<protein>
    <recommendedName>
        <fullName evidence="4">ZP domain-containing protein</fullName>
    </recommendedName>
</protein>
<evidence type="ECO:0008006" key="4">
    <source>
        <dbReference type="Google" id="ProtNLM"/>
    </source>
</evidence>
<dbReference type="EMBL" id="JAIWYP010000004">
    <property type="protein sequence ID" value="KAH3842063.1"/>
    <property type="molecule type" value="Genomic_DNA"/>
</dbReference>
<dbReference type="Proteomes" id="UP000828390">
    <property type="component" value="Unassembled WGS sequence"/>
</dbReference>